<accession>A0A1J7IWT4</accession>
<name>A0A1J7IWT4_9PEZI</name>
<evidence type="ECO:0000313" key="2">
    <source>
        <dbReference type="EMBL" id="OIW31950.1"/>
    </source>
</evidence>
<feature type="compositionally biased region" description="Basic and acidic residues" evidence="1">
    <location>
        <begin position="257"/>
        <end position="266"/>
    </location>
</feature>
<dbReference type="InParanoid" id="A0A1J7IWT4"/>
<sequence>MAPTNVQKENKSFFHFNQYDLLEIHELGRTGDLRLEDFNNTILFSFAWKTLGYEAWLRDIRNDFRQRLFQTVKETIEEKELLSLLDKLAGDLDNRISLMKEKSANPSEPPSPIEKALLIRAKNKTQAEEATRYLEAAEVALGQVIPFDPTTQRRDLSRYHRDRAEEFHLPALKTYHRQRARYLDYLVHSPGTPFYPGRPPKRKIEAAAWYPAGRRRRDTRRSQPWRPIYRPWVDGSGDTDEADDFESRIAGRKGLKRKADELETGPKRSRRPGGTLLPAAPPPTPAKLDLTRLINEGEGEEDEFEQYKDTESEEGLWYERTPKPDPVCLASFLSSSPLSGKLLSRTTTLPPPRL</sequence>
<dbReference type="OrthoDB" id="10544459at2759"/>
<keyword evidence="3" id="KW-1185">Reference proteome</keyword>
<organism evidence="2 3">
    <name type="scientific">Coniochaeta ligniaria NRRL 30616</name>
    <dbReference type="NCBI Taxonomy" id="1408157"/>
    <lineage>
        <taxon>Eukaryota</taxon>
        <taxon>Fungi</taxon>
        <taxon>Dikarya</taxon>
        <taxon>Ascomycota</taxon>
        <taxon>Pezizomycotina</taxon>
        <taxon>Sordariomycetes</taxon>
        <taxon>Sordariomycetidae</taxon>
        <taxon>Coniochaetales</taxon>
        <taxon>Coniochaetaceae</taxon>
        <taxon>Coniochaeta</taxon>
    </lineage>
</organism>
<protein>
    <submittedName>
        <fullName evidence="2">Uncharacterized protein</fullName>
    </submittedName>
</protein>
<gene>
    <name evidence="2" type="ORF">CONLIGDRAFT_246229</name>
</gene>
<dbReference type="Proteomes" id="UP000182658">
    <property type="component" value="Unassembled WGS sequence"/>
</dbReference>
<evidence type="ECO:0000313" key="3">
    <source>
        <dbReference type="Proteomes" id="UP000182658"/>
    </source>
</evidence>
<dbReference type="AlphaFoldDB" id="A0A1J7IWT4"/>
<reference evidence="2 3" key="1">
    <citation type="submission" date="2016-10" db="EMBL/GenBank/DDBJ databases">
        <title>Draft genome sequence of Coniochaeta ligniaria NRRL30616, a lignocellulolytic fungus for bioabatement of inhibitors in plant biomass hydrolysates.</title>
        <authorList>
            <consortium name="DOE Joint Genome Institute"/>
            <person name="Jimenez D.J."/>
            <person name="Hector R.E."/>
            <person name="Riley R."/>
            <person name="Sun H."/>
            <person name="Grigoriev I.V."/>
            <person name="Van Elsas J.D."/>
            <person name="Nichols N.N."/>
        </authorList>
    </citation>
    <scope>NUCLEOTIDE SEQUENCE [LARGE SCALE GENOMIC DNA]</scope>
    <source>
        <strain evidence="2 3">NRRL 30616</strain>
    </source>
</reference>
<evidence type="ECO:0000256" key="1">
    <source>
        <dbReference type="SAM" id="MobiDB-lite"/>
    </source>
</evidence>
<dbReference type="EMBL" id="KV875095">
    <property type="protein sequence ID" value="OIW31950.1"/>
    <property type="molecule type" value="Genomic_DNA"/>
</dbReference>
<proteinExistence type="predicted"/>
<feature type="region of interest" description="Disordered" evidence="1">
    <location>
        <begin position="232"/>
        <end position="321"/>
    </location>
</feature>